<dbReference type="RefSeq" id="WP_171628956.1">
    <property type="nucleotide sequence ID" value="NZ_WHNY01000009.1"/>
</dbReference>
<evidence type="ECO:0000259" key="1">
    <source>
        <dbReference type="Pfam" id="PF06114"/>
    </source>
</evidence>
<name>A0ABX1X406_9BACL</name>
<dbReference type="EMBL" id="WHNY01000009">
    <property type="protein sequence ID" value="NOU63148.1"/>
    <property type="molecule type" value="Genomic_DNA"/>
</dbReference>
<dbReference type="Proteomes" id="UP000653578">
    <property type="component" value="Unassembled WGS sequence"/>
</dbReference>
<dbReference type="InterPro" id="IPR010359">
    <property type="entry name" value="IrrE_HExxH"/>
</dbReference>
<evidence type="ECO:0000313" key="2">
    <source>
        <dbReference type="EMBL" id="NOU63148.1"/>
    </source>
</evidence>
<feature type="domain" description="IrrE N-terminal-like" evidence="1">
    <location>
        <begin position="56"/>
        <end position="150"/>
    </location>
</feature>
<gene>
    <name evidence="2" type="ORF">GC096_03690</name>
</gene>
<proteinExistence type="predicted"/>
<evidence type="ECO:0000313" key="3">
    <source>
        <dbReference type="Proteomes" id="UP000653578"/>
    </source>
</evidence>
<reference evidence="2 3" key="1">
    <citation type="submission" date="2019-10" db="EMBL/GenBank/DDBJ databases">
        <title>Description of Paenibacillus humi sp. nov.</title>
        <authorList>
            <person name="Carlier A."/>
            <person name="Qi S."/>
        </authorList>
    </citation>
    <scope>NUCLEOTIDE SEQUENCE [LARGE SCALE GENOMIC DNA]</scope>
    <source>
        <strain evidence="2 3">LMG 31461</strain>
    </source>
</reference>
<protein>
    <submittedName>
        <fullName evidence="2">ImmA/IrrE family metallo-endopeptidase</fullName>
    </submittedName>
</protein>
<comment type="caution">
    <text evidence="2">The sequence shown here is derived from an EMBL/GenBank/DDBJ whole genome shotgun (WGS) entry which is preliminary data.</text>
</comment>
<accession>A0ABX1X406</accession>
<organism evidence="2 3">
    <name type="scientific">Paenibacillus plantarum</name>
    <dbReference type="NCBI Taxonomy" id="2654975"/>
    <lineage>
        <taxon>Bacteria</taxon>
        <taxon>Bacillati</taxon>
        <taxon>Bacillota</taxon>
        <taxon>Bacilli</taxon>
        <taxon>Bacillales</taxon>
        <taxon>Paenibacillaceae</taxon>
        <taxon>Paenibacillus</taxon>
    </lineage>
</organism>
<keyword evidence="3" id="KW-1185">Reference proteome</keyword>
<dbReference type="Pfam" id="PF06114">
    <property type="entry name" value="Peptidase_M78"/>
    <property type="match status" value="1"/>
</dbReference>
<sequence length="199" mass="23661">MNLTHYKLTDLELWINEHYLSGGILSASDMKIKAIADLFDIDIVYYEGPCVADWDDPDNNVIFIDSRQSFEEQREAFFHELCHPLRHIGNQEEMTESFIEFQEIQATQFQYCASLPIYLLQDYMDASQKFLTKILAGDFMLSEKFVIRRLEQIKQRIYISERDERMKEARKIKVVLEEGHVERVIAELVRQRKVMEEVR</sequence>